<feature type="transmembrane region" description="Helical" evidence="6">
    <location>
        <begin position="217"/>
        <end position="234"/>
    </location>
</feature>
<dbReference type="SUPFAM" id="SSF103473">
    <property type="entry name" value="MFS general substrate transporter"/>
    <property type="match status" value="1"/>
</dbReference>
<dbReference type="Proteomes" id="UP000815677">
    <property type="component" value="Unassembled WGS sequence"/>
</dbReference>
<comment type="subcellular location">
    <subcellularLocation>
        <location evidence="1">Membrane</location>
        <topology evidence="1">Multi-pass membrane protein</topology>
    </subcellularLocation>
</comment>
<gene>
    <name evidence="8" type="ORF">MCHLO_01315</name>
</gene>
<dbReference type="EMBL" id="DF839219">
    <property type="protein sequence ID" value="GAT43644.1"/>
    <property type="molecule type" value="Genomic_DNA"/>
</dbReference>
<keyword evidence="3 6" id="KW-1133">Transmembrane helix</keyword>
<keyword evidence="4 6" id="KW-0472">Membrane</keyword>
<dbReference type="SMART" id="SM00444">
    <property type="entry name" value="GYF"/>
    <property type="match status" value="1"/>
</dbReference>
<feature type="transmembrane region" description="Helical" evidence="6">
    <location>
        <begin position="187"/>
        <end position="205"/>
    </location>
</feature>
<evidence type="ECO:0000259" key="7">
    <source>
        <dbReference type="PROSITE" id="PS50829"/>
    </source>
</evidence>
<feature type="compositionally biased region" description="Pro residues" evidence="5">
    <location>
        <begin position="863"/>
        <end position="873"/>
    </location>
</feature>
<proteinExistence type="predicted"/>
<keyword evidence="9" id="KW-1185">Reference proteome</keyword>
<feature type="compositionally biased region" description="Low complexity" evidence="5">
    <location>
        <begin position="1308"/>
        <end position="1321"/>
    </location>
</feature>
<feature type="transmembrane region" description="Helical" evidence="6">
    <location>
        <begin position="462"/>
        <end position="484"/>
    </location>
</feature>
<feature type="transmembrane region" description="Helical" evidence="6">
    <location>
        <begin position="277"/>
        <end position="300"/>
    </location>
</feature>
<feature type="transmembrane region" description="Helical" evidence="6">
    <location>
        <begin position="434"/>
        <end position="456"/>
    </location>
</feature>
<feature type="compositionally biased region" description="Polar residues" evidence="5">
    <location>
        <begin position="1016"/>
        <end position="1027"/>
    </location>
</feature>
<organism evidence="8 9">
    <name type="scientific">Mycena chlorophos</name>
    <name type="common">Agaric fungus</name>
    <name type="synonym">Agaricus chlorophos</name>
    <dbReference type="NCBI Taxonomy" id="658473"/>
    <lineage>
        <taxon>Eukaryota</taxon>
        <taxon>Fungi</taxon>
        <taxon>Dikarya</taxon>
        <taxon>Basidiomycota</taxon>
        <taxon>Agaricomycotina</taxon>
        <taxon>Agaricomycetes</taxon>
        <taxon>Agaricomycetidae</taxon>
        <taxon>Agaricales</taxon>
        <taxon>Marasmiineae</taxon>
        <taxon>Mycenaceae</taxon>
        <taxon>Mycena</taxon>
    </lineage>
</organism>
<feature type="compositionally biased region" description="Low complexity" evidence="5">
    <location>
        <begin position="1480"/>
        <end position="1534"/>
    </location>
</feature>
<dbReference type="InterPro" id="IPR024371">
    <property type="entry name" value="AcetylCoA_trans_1-like"/>
</dbReference>
<feature type="compositionally biased region" description="Low complexity" evidence="5">
    <location>
        <begin position="1409"/>
        <end position="1424"/>
    </location>
</feature>
<feature type="compositionally biased region" description="Low complexity" evidence="5">
    <location>
        <begin position="987"/>
        <end position="996"/>
    </location>
</feature>
<dbReference type="CDD" id="cd00072">
    <property type="entry name" value="GYF"/>
    <property type="match status" value="1"/>
</dbReference>
<feature type="compositionally biased region" description="Basic and acidic residues" evidence="5">
    <location>
        <begin position="1437"/>
        <end position="1448"/>
    </location>
</feature>
<feature type="compositionally biased region" description="Basic residues" evidence="5">
    <location>
        <begin position="1649"/>
        <end position="1658"/>
    </location>
</feature>
<feature type="region of interest" description="Disordered" evidence="5">
    <location>
        <begin position="1635"/>
        <end position="1658"/>
    </location>
</feature>
<feature type="transmembrane region" description="Helical" evidence="6">
    <location>
        <begin position="246"/>
        <end position="270"/>
    </location>
</feature>
<dbReference type="Gene3D" id="3.30.1490.40">
    <property type="match status" value="1"/>
</dbReference>
<evidence type="ECO:0000256" key="4">
    <source>
        <dbReference type="ARBA" id="ARBA00023136"/>
    </source>
</evidence>
<evidence type="ECO:0000256" key="2">
    <source>
        <dbReference type="ARBA" id="ARBA00022692"/>
    </source>
</evidence>
<keyword evidence="2 6" id="KW-0812">Transmembrane</keyword>
<dbReference type="InterPro" id="IPR036259">
    <property type="entry name" value="MFS_trans_sf"/>
</dbReference>
<evidence type="ECO:0000256" key="5">
    <source>
        <dbReference type="SAM" id="MobiDB-lite"/>
    </source>
</evidence>
<feature type="transmembrane region" description="Helical" evidence="6">
    <location>
        <begin position="320"/>
        <end position="337"/>
    </location>
</feature>
<dbReference type="Pfam" id="PF13000">
    <property type="entry name" value="Acatn"/>
    <property type="match status" value="3"/>
</dbReference>
<feature type="transmembrane region" description="Helical" evidence="6">
    <location>
        <begin position="143"/>
        <end position="167"/>
    </location>
</feature>
<name>A0ABQ0KZP2_MYCCL</name>
<dbReference type="Pfam" id="PF02213">
    <property type="entry name" value="GYF"/>
    <property type="match status" value="1"/>
</dbReference>
<evidence type="ECO:0000313" key="9">
    <source>
        <dbReference type="Proteomes" id="UP000815677"/>
    </source>
</evidence>
<dbReference type="InterPro" id="IPR003169">
    <property type="entry name" value="GYF"/>
</dbReference>
<feature type="transmembrane region" description="Helical" evidence="6">
    <location>
        <begin position="571"/>
        <end position="591"/>
    </location>
</feature>
<dbReference type="SUPFAM" id="SSF55277">
    <property type="entry name" value="GYF domain"/>
    <property type="match status" value="1"/>
</dbReference>
<feature type="transmembrane region" description="Helical" evidence="6">
    <location>
        <begin position="404"/>
        <end position="422"/>
    </location>
</feature>
<feature type="compositionally biased region" description="Polar residues" evidence="5">
    <location>
        <begin position="1247"/>
        <end position="1259"/>
    </location>
</feature>
<feature type="region of interest" description="Disordered" evidence="5">
    <location>
        <begin position="734"/>
        <end position="814"/>
    </location>
</feature>
<feature type="region of interest" description="Disordered" evidence="5">
    <location>
        <begin position="1137"/>
        <end position="1456"/>
    </location>
</feature>
<feature type="compositionally biased region" description="Basic and acidic residues" evidence="5">
    <location>
        <begin position="1345"/>
        <end position="1361"/>
    </location>
</feature>
<feature type="compositionally biased region" description="Polar residues" evidence="5">
    <location>
        <begin position="658"/>
        <end position="669"/>
    </location>
</feature>
<feature type="compositionally biased region" description="Basic and acidic residues" evidence="5">
    <location>
        <begin position="672"/>
        <end position="681"/>
    </location>
</feature>
<dbReference type="PROSITE" id="PS50829">
    <property type="entry name" value="GYF"/>
    <property type="match status" value="1"/>
</dbReference>
<feature type="compositionally biased region" description="Pro residues" evidence="5">
    <location>
        <begin position="1205"/>
        <end position="1224"/>
    </location>
</feature>
<feature type="region of interest" description="Disordered" evidence="5">
    <location>
        <begin position="642"/>
        <end position="681"/>
    </location>
</feature>
<evidence type="ECO:0000256" key="1">
    <source>
        <dbReference type="ARBA" id="ARBA00004141"/>
    </source>
</evidence>
<accession>A0ABQ0KZP2</accession>
<feature type="region of interest" description="Disordered" evidence="5">
    <location>
        <begin position="826"/>
        <end position="876"/>
    </location>
</feature>
<sequence length="1658" mass="178400">MAKRCGDDARGGLRQEGWRRDGMMRAGCRTKLCSHSPTYVERRLGTFGLCMSRRISAAKNSLDEDDEMHSNGHAVSSSLNGISVSPRVSKHLHRNSLDDDAVDEVELSLLGEDERRQAAAGLDVEEQRDQQPHSLSSEDKRAMVLLCVLYLIQGVPLGLALGSVPFILREQLSYSQLGTFALSGYPYSLKLLWSPIVDSLFFSSIGRRKSWIIPMQIIIGTLMLYLSLNVQVLMDDASHHVSQLTFLFTSLVFFSATQDIAVDGWALTLLSPESLSYASTCQTIGLNTGFFASFTVFLAFNSEAFATKWGVPHLTLSAYLQFWCVMSYAVSLWLLFVKRERKEPLSDVDLSITAVYKQIWAICKLKHVQLLIVVHLFAKIGWAVNEAATSLKMVEKGFLREDLAIAVLIDFPFQIAGGWLAAKWSQGDHPLRPWLIAFWPRLGFALMATLIVYWFPRPPITMGFFIFLIIHTVLSSFASTVQFVGISAFHTRISDPLIGGTYMTLLNTFTNMGGTWPKWFVLKGVDLFTEATCKVKDGSTLIATVSECVSEEGKEACKAAGGECHIESDGYYILSGICMFVGALLVIFFIAPTPIWDEIKYNACRRLHTLQLTANRHKALAMTTHTQSSTMQFGPEWMRVKPAAKGVGPSPPPGSASTYSALVSPSPATSAPKRDESQPFRYTREEMLKIYRDGGGKGGLGLEVERHEGIVRDTGSDPVALKEMSDSEKKVFANGVNSELRRRPSIDTERPRIAHSSSGTGSPLRERFNMRRQSSDQLAPRRLSLSNTQGPVSPALPSPRTRFGQPPTFDGVLNGGESWVARRRLSEAKATNASRDPESHDGRTTDIREEDEDPPKPAAPVKQPTPPNPPPPQDLAAVQWSYLDPQGQLQGPFRADLMQKWYDEGYFTPELLMKRTHIDVDWVSVKDLAHIARMAGIDKLFYAPSLPAGPPGISRGNDPPAEQNAFVAPLQPAPVRTLRSSTLDAFSTNSDSPSSSFGTGRFGNGSPDSSGFGGRASSQYSAESPNVGNRFGVGAESSSALRRTGFGDPMLDPPATNTRYTGNEIYGTNGMSQGPWPVAPAFDGGYGSNVALGQAAGYGQLRTAQDPGFGHDASAGVPEYLANNAAFGPGQPYNALHGSPFLPSQPPAASLFTQGSKPLGPAITPQNVPTQSPWGAPLVDPMPVRRQSSDPARPPSPIQSSPWGAPAPAPAPAPVAAPKAPEPSPWFAASQGVIDDNNWKEDRGHSLTFSNLGQHNQQLAEGASKVAPPVEVAQPPPPVDVPAKPTQATKARAKSIPQPVVQPPVPTPVVEAEPAVPAGAPKTAWAKEDESKRPKASGVALSLREIQDAEAKKAGTRKLAEQRPAPARPSTSAVQPSDDAPSFTASWGLPTSQAGRPTPAKETPPVLVATPNAANAQAAGGPAPVWTNATKTTAKKSMKEIQEEEERRKKTAALKEPVAAPVRRAYAESTTKASAAAAASTGGAWTTVGAPKTANPPTTTPTRPAAVTPAVAANPSTPRANGTAAPPRTAPTPAKVEEQPVAPSNEFMRWVVDTLKGLNTSVHVDEILSMLLSFPLDPDASTVELISDLIYANSTTLDGRRFASEFVSKRKADALSRPKGASKGISIADVVKAQPKPPASSEWGGFKVVNKKKKGGRS</sequence>
<reference evidence="8" key="1">
    <citation type="submission" date="2014-09" db="EMBL/GenBank/DDBJ databases">
        <title>Genome sequence of the luminous mushroom Mycena chlorophos for searching fungal bioluminescence genes.</title>
        <authorList>
            <person name="Tanaka Y."/>
            <person name="Kasuga D."/>
            <person name="Oba Y."/>
            <person name="Hase S."/>
            <person name="Sato K."/>
            <person name="Oba Y."/>
            <person name="Sakakibara Y."/>
        </authorList>
    </citation>
    <scope>NUCLEOTIDE SEQUENCE</scope>
</reference>
<dbReference type="InterPro" id="IPR004752">
    <property type="entry name" value="AmpG_permease/AT-1"/>
</dbReference>
<evidence type="ECO:0000256" key="6">
    <source>
        <dbReference type="SAM" id="Phobius"/>
    </source>
</evidence>
<feature type="compositionally biased region" description="Polar residues" evidence="5">
    <location>
        <begin position="1383"/>
        <end position="1395"/>
    </location>
</feature>
<dbReference type="PANTHER" id="PTHR12778">
    <property type="entry name" value="SOLUTE CARRIER FAMILY 33 ACETYL-COA TRANSPORTER -RELATED"/>
    <property type="match status" value="1"/>
</dbReference>
<feature type="compositionally biased region" description="Basic and acidic residues" evidence="5">
    <location>
        <begin position="835"/>
        <end position="847"/>
    </location>
</feature>
<evidence type="ECO:0000313" key="8">
    <source>
        <dbReference type="EMBL" id="GAT43644.1"/>
    </source>
</evidence>
<feature type="compositionally biased region" description="Basic and acidic residues" evidence="5">
    <location>
        <begin position="739"/>
        <end position="752"/>
    </location>
</feature>
<feature type="region of interest" description="Disordered" evidence="5">
    <location>
        <begin position="1480"/>
        <end position="1540"/>
    </location>
</feature>
<dbReference type="InterPro" id="IPR035445">
    <property type="entry name" value="GYF-like_dom_sf"/>
</dbReference>
<dbReference type="PANTHER" id="PTHR12778:SF9">
    <property type="entry name" value="ACETYL-COENZYME A TRANSPORTER 1"/>
    <property type="match status" value="1"/>
</dbReference>
<feature type="region of interest" description="Disordered" evidence="5">
    <location>
        <begin position="984"/>
        <end position="1033"/>
    </location>
</feature>
<feature type="domain" description="GYF" evidence="7">
    <location>
        <begin position="877"/>
        <end position="929"/>
    </location>
</feature>
<feature type="compositionally biased region" description="Polar residues" evidence="5">
    <location>
        <begin position="1164"/>
        <end position="1173"/>
    </location>
</feature>
<protein>
    <recommendedName>
        <fullName evidence="7">GYF domain-containing protein</fullName>
    </recommendedName>
</protein>
<evidence type="ECO:0000256" key="3">
    <source>
        <dbReference type="ARBA" id="ARBA00022989"/>
    </source>
</evidence>